<evidence type="ECO:0000313" key="3">
    <source>
        <dbReference type="EMBL" id="CAI3972981.1"/>
    </source>
</evidence>
<protein>
    <submittedName>
        <fullName evidence="3">Uncharacterized protein</fullName>
    </submittedName>
</protein>
<evidence type="ECO:0000256" key="2">
    <source>
        <dbReference type="SAM" id="MobiDB-lite"/>
    </source>
</evidence>
<evidence type="ECO:0000256" key="1">
    <source>
        <dbReference type="SAM" id="Coils"/>
    </source>
</evidence>
<dbReference type="EMBL" id="CAMXCT020000047">
    <property type="protein sequence ID" value="CAL1126356.1"/>
    <property type="molecule type" value="Genomic_DNA"/>
</dbReference>
<name>A0A9P1FEF5_9DINO</name>
<reference evidence="4 5" key="2">
    <citation type="submission" date="2024-05" db="EMBL/GenBank/DDBJ databases">
        <authorList>
            <person name="Chen Y."/>
            <person name="Shah S."/>
            <person name="Dougan E. K."/>
            <person name="Thang M."/>
            <person name="Chan C."/>
        </authorList>
    </citation>
    <scope>NUCLEOTIDE SEQUENCE [LARGE SCALE GENOMIC DNA]</scope>
</reference>
<feature type="compositionally biased region" description="Low complexity" evidence="2">
    <location>
        <begin position="416"/>
        <end position="430"/>
    </location>
</feature>
<keyword evidence="5" id="KW-1185">Reference proteome</keyword>
<feature type="compositionally biased region" description="Basic and acidic residues" evidence="2">
    <location>
        <begin position="462"/>
        <end position="471"/>
    </location>
</feature>
<keyword evidence="1" id="KW-0175">Coiled coil</keyword>
<comment type="caution">
    <text evidence="3">The sequence shown here is derived from an EMBL/GenBank/DDBJ whole genome shotgun (WGS) entry which is preliminary data.</text>
</comment>
<gene>
    <name evidence="3" type="ORF">C1SCF055_LOCUS1512</name>
</gene>
<dbReference type="EMBL" id="CAMXCT010000047">
    <property type="protein sequence ID" value="CAI3972981.1"/>
    <property type="molecule type" value="Genomic_DNA"/>
</dbReference>
<feature type="compositionally biased region" description="Polar residues" evidence="2">
    <location>
        <begin position="402"/>
        <end position="411"/>
    </location>
</feature>
<dbReference type="Proteomes" id="UP001152797">
    <property type="component" value="Unassembled WGS sequence"/>
</dbReference>
<proteinExistence type="predicted"/>
<feature type="region of interest" description="Disordered" evidence="2">
    <location>
        <begin position="402"/>
        <end position="471"/>
    </location>
</feature>
<accession>A0A9P1FEF5</accession>
<evidence type="ECO:0000313" key="4">
    <source>
        <dbReference type="EMBL" id="CAL4760293.1"/>
    </source>
</evidence>
<dbReference type="EMBL" id="CAMXCT030000047">
    <property type="protein sequence ID" value="CAL4760293.1"/>
    <property type="molecule type" value="Genomic_DNA"/>
</dbReference>
<feature type="region of interest" description="Disordered" evidence="2">
    <location>
        <begin position="254"/>
        <end position="288"/>
    </location>
</feature>
<feature type="compositionally biased region" description="Low complexity" evidence="2">
    <location>
        <begin position="264"/>
        <end position="279"/>
    </location>
</feature>
<feature type="compositionally biased region" description="Basic and acidic residues" evidence="2">
    <location>
        <begin position="47"/>
        <end position="74"/>
    </location>
</feature>
<dbReference type="OrthoDB" id="427341at2759"/>
<evidence type="ECO:0000313" key="5">
    <source>
        <dbReference type="Proteomes" id="UP001152797"/>
    </source>
</evidence>
<sequence>MAALREREEALEMKANAPDGKINWEEARHAFEARQAQLEAQRLAAEAAERALEESHHEGLSAEERETLQTKAAEEAAEQAAQEAQALAAFAQQRAVEAEKQMNEATVTAHFQVLAKLSRVQAAYASLEDRLRLQEEVTASAEKRAKEAEEREEQLCLLVSAKALARQVRQRDRMAQTLLVCEQNDEEQWRFAVDGQPAHLQWMDGEPAHLQSSVHGDMVTLAAQYLADSRDDEDPQVGLVNLRTLTEVQEFVNATAAHPERQPAMAEESSALRSSSEKPSPFPKRPRVSFSTVGVRTFNGENDPMALSGPKERALSPISDPAGAAHAHVESDSGEVTANVESLSRLVLEDELDARSKHVDINESREQLERVLLKQASPMRTPTADQETSPLPENWDLYKQFKSSQAAQTKGSPELASTSRRVSPRVAPSRGPLRPRASKCSPRRSPDTVDMSGVVRSIQMGPREDGRDESLVPEGRKSFATFQSLEPGPEIYAVKQAGRRLQEPMLKSRAMQRHQHHRSDLMSSAERFREMQDQVMKETQEDQQLMEMKGQMAKKALQAEQQALKDLEDQVSQAQMSVEATKEELRQAKKRLLRQKAQRVALQQAQSARSCFVTHAMPDFLELRLRGANGTVKVEGPMATLALRTRNQELGRQAWQEALASQAVEKAEDIGCYKEATVPVHQLPELLRRVDFAFLRCGVCGVEA</sequence>
<organism evidence="3">
    <name type="scientific">Cladocopium goreaui</name>
    <dbReference type="NCBI Taxonomy" id="2562237"/>
    <lineage>
        <taxon>Eukaryota</taxon>
        <taxon>Sar</taxon>
        <taxon>Alveolata</taxon>
        <taxon>Dinophyceae</taxon>
        <taxon>Suessiales</taxon>
        <taxon>Symbiodiniaceae</taxon>
        <taxon>Cladocopium</taxon>
    </lineage>
</organism>
<feature type="coiled-coil region" evidence="1">
    <location>
        <begin position="550"/>
        <end position="605"/>
    </location>
</feature>
<reference evidence="3" key="1">
    <citation type="submission" date="2022-10" db="EMBL/GenBank/DDBJ databases">
        <authorList>
            <person name="Chen Y."/>
            <person name="Dougan E. K."/>
            <person name="Chan C."/>
            <person name="Rhodes N."/>
            <person name="Thang M."/>
        </authorList>
    </citation>
    <scope>NUCLEOTIDE SEQUENCE</scope>
</reference>
<feature type="region of interest" description="Disordered" evidence="2">
    <location>
        <begin position="44"/>
        <end position="80"/>
    </location>
</feature>
<dbReference type="AlphaFoldDB" id="A0A9P1FEF5"/>